<protein>
    <submittedName>
        <fullName evidence="1">Uncharacterized protein</fullName>
    </submittedName>
</protein>
<evidence type="ECO:0000313" key="2">
    <source>
        <dbReference type="Proteomes" id="UP001239111"/>
    </source>
</evidence>
<organism evidence="1 2">
    <name type="scientific">Eretmocerus hayati</name>
    <dbReference type="NCBI Taxonomy" id="131215"/>
    <lineage>
        <taxon>Eukaryota</taxon>
        <taxon>Metazoa</taxon>
        <taxon>Ecdysozoa</taxon>
        <taxon>Arthropoda</taxon>
        <taxon>Hexapoda</taxon>
        <taxon>Insecta</taxon>
        <taxon>Pterygota</taxon>
        <taxon>Neoptera</taxon>
        <taxon>Endopterygota</taxon>
        <taxon>Hymenoptera</taxon>
        <taxon>Apocrita</taxon>
        <taxon>Proctotrupomorpha</taxon>
        <taxon>Chalcidoidea</taxon>
        <taxon>Aphelinidae</taxon>
        <taxon>Aphelininae</taxon>
        <taxon>Eretmocerus</taxon>
    </lineage>
</organism>
<proteinExistence type="predicted"/>
<evidence type="ECO:0000313" key="1">
    <source>
        <dbReference type="EMBL" id="KAJ8683631.1"/>
    </source>
</evidence>
<dbReference type="Proteomes" id="UP001239111">
    <property type="component" value="Chromosome 1"/>
</dbReference>
<dbReference type="EMBL" id="CM056741">
    <property type="protein sequence ID" value="KAJ8683631.1"/>
    <property type="molecule type" value="Genomic_DNA"/>
</dbReference>
<accession>A0ACC2PJK3</accession>
<comment type="caution">
    <text evidence="1">The sequence shown here is derived from an EMBL/GenBank/DDBJ whole genome shotgun (WGS) entry which is preliminary data.</text>
</comment>
<keyword evidence="2" id="KW-1185">Reference proteome</keyword>
<name>A0ACC2PJK3_9HYME</name>
<gene>
    <name evidence="1" type="ORF">QAD02_019423</name>
</gene>
<sequence>MFKLESYITPVILSYVEKYVKNFKPEQSQVSLWGGDASFQNLDLRLEVLEEQLNLPFTFVSGHIHELLIHVPWVKITSEPIVVTINTIECILKLKDGKQSENVSTSSPVRQIEIPQEEAPQGYIKSIVTKVINNITINCNNLILKYVEEDIVLSINVRFLSMQTVNNKWEPTFTDMSSYEAKLQKIITVQDLTLCLDKMDTSGKIEIYQDPVLYRCSMTIRVIMNYLSSTAKRASITRLDLHCQKMEFSVTEQQIPMILRLYTLLTLLQSKQFPSTKVKTTLSNEEIESASPVDELVQLNNSAGDPGWGMWAWNTMSSLIPVDWDTDWSEDEQLAHSGHVVHVGCYIDDAMITFKTVESVKEQLFYKSRKMKYKSFLSLRFSGAVLDAVLQGISMSNFTIGCGSVQLYPRGTCSCGYLEVVDGAQPPLYLIAGIPRTDYLKDTLFDIDALENQGKKRIYKKDVPHYLASTPMTKLLEKCPAFCMDYTYYIEIPENITPEEMAAFSTSYEFSNFHEERHVRYGVGNVTVRVCSGLFHRIDTIKKAASKYDYSPYTTPKPVPSFEELPPVTVEEYEALRENIPIVKTEYHIVKSAVQLQLADHRITGLPRQRKYVENRTMPLTPALSDDPFLNLECDSLLATLEQPLYPFRVIACASKQDEVPPEMLIHCYRCIKIEIEGASSQILLKPNCRSAILLPCNVEYSYRSLLYPDYWKNPSTIHKSHNLKLDAITMTGTKKKVMVATSIISSLLHPEDTSNPLICSSLYTDACDERSPTYLEIYFENINHKGLMSLSTTSCITHINAVKIFAHDETHQTFILSGPEVEEQSESISSVDNQILMTVVVQFSNSLDDKKHPPIFSFQMAPMRGSLDPLLLRWLDYRVTYYKLNTTHAMKPEAVPHSTESAISDSGGKKRNFPSLNESVHSSSDKEKRKIDDSTERSHRKSLNKTNESDKLQSRNESTKENLQKKSILVRLTEMYPWWSGLVLHGSIGHVTIYIPTKTISGIGAEGIEQAKDQALQNDRDLQILVLKTPILKVHSSNIQPDHLSSYIGELPITLPKRVWMQQTHSCPWTLEILNLECFTLKSDMQRNFIKKICFKATLDLTAKESTPDVAKNKSPALSLCLYIDTSPIVISVSEEQVTFLNQISVNILNTVQSILPQKIPSSTTNVREIKDISLVVPLSPSSPTQVPYLEDTTTTSTISTIKDNRGPEDDDSNLTASIQWTIAKVVVKLYALGDHEEATSKLVLELEDIITSVDMQSVYLKLKHKITTATVFHYTRDLKTMNWDFGDYVGLILCGRDDNLEKNEDLGFLSLTLTVAKSGNVFTRWCALKSHKSQRQRDPKIEALQTSDTYVTEAIVKIQMTDLIVPPSSLIKYTQLLKPFLVRRASQNNLPSYKRNFEPPLLGMTSLRNETLPLIYLDFKGFRLMLPAKSDVIHESQHDLLMLQVDNIRIAPIAENPICRVPMRPEIYQSAAQANILNVPGSAVEDRQYQINVDGICAHTTTWKDYQQSVAKRMSQSYLYTMNENPAVEWNKLGNGSSLEPHFSTLPLITRFDFCMIIAPAIIVKPDTMVCASAAEINCISDLDLMVNLQQIKLISELFTQFKNLISFDDLEEPEEPKHLTTSLNPDPTLNSRSSSLKNPIIESESDIAKDSGVEFDMSSVNSTNPGKPIHQEMPELPPFEFLVNCGKFTIIIYDVQRNVTFEYESNSNAAEEDDGCNDKKPLVYAMVDQPNFYLYQQKFDQKVQLSCFDIALCLGGKSSKSSSSIPTSSDFKIALIETKSGDPHPETGVPPSFVVMKYETSAGKGPQLSIDMGRPTKLHFSLSRLDDLVHVKNKLWSCLNREGSLRGSYSKCCSESSTPRLRPTPPSSATSIGGSLSSSIKFSLPDTSVTSRQLVLSFRNSLDDSELLLSLASFNIGASNVPRPERLFVNLSCDSFVVSAVLFQDPTRPTILLSPCSCSASLALVWEPWHNGCSPHAHLQADSDCVYLKLGPRHVSLLQGVVQDLAEVGARLFGTSGGDSVGNASQNDTGVSGGMENEETEEPTTTHEQHYKDDLKSGVFQFVDGNADELPFPYQVMFFSFPQRAMAWRYPHPRALTRIHVSPVPFESDESECNWSEDDRVGCAIEYWSESQQSFIRYVDFYLSECDSYRLELPERLPVQAVACVWRVILLPSAPGSSTSLPETTLAPGIRLSSKALLGCLRVDSYFNPRIVPHLQLTLSARLVRVSLYNHLRSNCYADSLPSPLQIYKLSCLIPEDQCYAELDLREACLMLSRWPDESCLLDAAGCLALHALDYGLLAPQELLDAVRFKARLSTGNVESRVPLDCSLSAEPFSLKLSPSAFHTLALSAYLWGDMLSEGGKGVGEALVLTTRYVIANDTNISVRFGQSGTDDSILLLSRQCHFYSWRLTCNQILRIAVEENGWSWSKPFSINTDGTYDADFSNASLDIVLTIHVTSLSATQKLITFSGQFIISNQLNDSFEMKLVKYDAAAKIRSEISRDVFNVPPNSQPPSIVLADCHNVAMRLRFSSIPNLSWTGDIPLQPNDRWGQPWLVKVPLQERGQFISIWVRIVIENTNGKSKILAITSPLYMIRSYLPVPAKVQIETPSLKVSLNAVINGRGEKQQLYCPGTFEHFHQLTFQIESGVSSSNPYVPLSYSSVDQRKFFKRPEKESIQDVLASLQLAKEDPKWPFQSDDSQPWFSADQPQTHVQVKYEDAGLASSTLLLELQPWCFILNSLGTQISVVSQDVELCRVPHYGVVAPPKLESTFHLGVRIADMFYLSTALQLVKPDWSQGFYMPRIQGLIPLEGNVKVCVDCGSSISMLSVNSSVYKDMRVMQISSNYVIGNMTDHELSVATLAISESLTDLHLPKDLTAQSIIVSPAEDQRYAVPIVQWHTLFEKFEESFVLYISLRLGNKSWSCPVRVDQSLSRRCIALPNGHSSIPLVITTQEDKSTVYIMIHVDKHPQLFISNMCSFKIIVGQANEELDNTVPDTQHFVWKCVIDSKSSCHYSMPTLGSKLPDLPNNNNTNEPVNMLMSALAVVDESNDKRISHWSRNIDLVTFPSEQIVRLPYYGDVKLIMRSRCFTTYLFFTSISQVEISAQEVRSKIEKKAIQPDEIDAATDELVTNPEEERILLNLQSASSSTSTTTYFSAQDEASESNSSIPTPCNQTFSLNESGQMSESTVGTLDLIATQDSSGSKIYTGSVTVHLQGFSIILLRDVNDHGQRIEVASLCGTDIIALIDYKTTHLNTSIYVGDLQFDNQLFEYGGFDFPVVFISQKPFVKKDPAIYLSNSLKKNLKNIIENSLLGVDLLWENGSTGRVCKEIALKIAPINAYIEGAFVTLLMDYMTSILPPCYIFLNPSKKEPTQSVVTNYIYIPDFILIDARILSHPLRLQNFLIEPVSVLLSVHTSVHLYVAFDHSPLYFEAFDRKNLITTPYRLGNALAMHYLSGAIFGVGWVVGSLEILGAPGGLAQALGSGLKDFISMPFNGLLQGPWGFIVGITHGSASLVKHVTAGTVNSVTKLASSVARNLDRLTLDDEHLQRQEEFRRMRPQGVAQGLYQGLTGFGMSLLAAVAGLAHHPLQQVWSGETSTRGIVTGVGRGLVGVVTKPLSGAAELVALTGQGLLQGTGWISLPTPRQRPMLQFSNGHGATSLRYAWRLMSLLEKSQDSILHVSNADHVMLQGASKAVTLILTRQALLIVNVAEDSVEKIYSLKDLVGADHPPEPTMFRLYCTTNSQSPPFRKVSPVEQTEIRMDKQMRARVAEFLRTSSTGIASVSTNSDAQSESQDAVSLPDVENILTFNINSDSQSYLLALFNLAKRQSEGSGFTVI</sequence>
<reference evidence="1" key="1">
    <citation type="submission" date="2023-04" db="EMBL/GenBank/DDBJ databases">
        <title>A chromosome-level genome assembly of the parasitoid wasp Eretmocerus hayati.</title>
        <authorList>
            <person name="Zhong Y."/>
            <person name="Liu S."/>
            <person name="Liu Y."/>
        </authorList>
    </citation>
    <scope>NUCLEOTIDE SEQUENCE</scope>
    <source>
        <strain evidence="1">ZJU_SS_LIU_2023</strain>
    </source>
</reference>